<evidence type="ECO:0000313" key="7">
    <source>
        <dbReference type="Proteomes" id="UP000006454"/>
    </source>
</evidence>
<keyword evidence="3 4" id="KW-0732">Signal</keyword>
<feature type="domain" description="Solute-binding protein family 5" evidence="5">
    <location>
        <begin position="82"/>
        <end position="434"/>
    </location>
</feature>
<organism evidence="6 7">
    <name type="scientific">Fusobacterium vincentii ATCC 49256</name>
    <dbReference type="NCBI Taxonomy" id="209882"/>
    <lineage>
        <taxon>Bacteria</taxon>
        <taxon>Fusobacteriati</taxon>
        <taxon>Fusobacteriota</taxon>
        <taxon>Fusobacteriia</taxon>
        <taxon>Fusobacteriales</taxon>
        <taxon>Fusobacteriaceae</taxon>
        <taxon>Fusobacterium</taxon>
    </lineage>
</organism>
<dbReference type="InterPro" id="IPR039424">
    <property type="entry name" value="SBP_5"/>
</dbReference>
<evidence type="ECO:0000313" key="6">
    <source>
        <dbReference type="EMBL" id="EAA23758.1"/>
    </source>
</evidence>
<dbReference type="GO" id="GO:0043190">
    <property type="term" value="C:ATP-binding cassette (ABC) transporter complex"/>
    <property type="evidence" value="ECO:0007669"/>
    <property type="project" value="InterPro"/>
</dbReference>
<dbReference type="PROSITE" id="PS51257">
    <property type="entry name" value="PROKAR_LIPOPROTEIN"/>
    <property type="match status" value="1"/>
</dbReference>
<keyword evidence="2" id="KW-0813">Transport</keyword>
<evidence type="ECO:0000256" key="2">
    <source>
        <dbReference type="ARBA" id="ARBA00022448"/>
    </source>
</evidence>
<feature type="signal peptide" evidence="4">
    <location>
        <begin position="1"/>
        <end position="25"/>
    </location>
</feature>
<dbReference type="Gene3D" id="3.40.190.10">
    <property type="entry name" value="Periplasmic binding protein-like II"/>
    <property type="match status" value="1"/>
</dbReference>
<dbReference type="GO" id="GO:0042597">
    <property type="term" value="C:periplasmic space"/>
    <property type="evidence" value="ECO:0007669"/>
    <property type="project" value="UniProtKB-ARBA"/>
</dbReference>
<dbReference type="Proteomes" id="UP000006454">
    <property type="component" value="Unassembled WGS sequence"/>
</dbReference>
<proteinExistence type="inferred from homology"/>
<evidence type="ECO:0000256" key="3">
    <source>
        <dbReference type="ARBA" id="ARBA00022729"/>
    </source>
</evidence>
<dbReference type="SUPFAM" id="SSF53850">
    <property type="entry name" value="Periplasmic binding protein-like II"/>
    <property type="match status" value="1"/>
</dbReference>
<dbReference type="InterPro" id="IPR000914">
    <property type="entry name" value="SBP_5_dom"/>
</dbReference>
<dbReference type="PANTHER" id="PTHR30290">
    <property type="entry name" value="PERIPLASMIC BINDING COMPONENT OF ABC TRANSPORTER"/>
    <property type="match status" value="1"/>
</dbReference>
<dbReference type="InterPro" id="IPR030678">
    <property type="entry name" value="Peptide/Ni-bd"/>
</dbReference>
<reference evidence="6 7" key="1">
    <citation type="journal article" date="2003" name="Genome Res.">
        <title>Genome analysis of F. nucleatum sub spp vincentii and its comparison with the genome of F. nucleatum ATCC 25586.</title>
        <authorList>
            <person name="Kapatral V."/>
            <person name="Ivanova N."/>
            <person name="Anderson I."/>
            <person name="Reznik G."/>
            <person name="Bhattacharyya A."/>
            <person name="Gardner W.L."/>
            <person name="Mikhailova N."/>
            <person name="Lapidus A."/>
            <person name="Larsen N."/>
            <person name="D'Souza M."/>
            <person name="Walunas T."/>
            <person name="Haselkorn R."/>
            <person name="Overbeek R."/>
            <person name="Kyrpides N."/>
        </authorList>
    </citation>
    <scope>NUCLEOTIDE SEQUENCE [LARGE SCALE GENOMIC DNA]</scope>
    <source>
        <strain evidence="6 7">ATCC 49256</strain>
    </source>
</reference>
<evidence type="ECO:0000259" key="5">
    <source>
        <dbReference type="Pfam" id="PF00496"/>
    </source>
</evidence>
<dbReference type="Pfam" id="PF00496">
    <property type="entry name" value="SBP_bac_5"/>
    <property type="match status" value="1"/>
</dbReference>
<dbReference type="EMBL" id="AABF01000088">
    <property type="protein sequence ID" value="EAA23758.1"/>
    <property type="molecule type" value="Genomic_DNA"/>
</dbReference>
<gene>
    <name evidence="6" type="ORF">FNV0739</name>
</gene>
<dbReference type="CDD" id="cd08518">
    <property type="entry name" value="PBP2_NikA_DppA_OppA_like_19"/>
    <property type="match status" value="1"/>
</dbReference>
<dbReference type="PANTHER" id="PTHR30290:SF9">
    <property type="entry name" value="OLIGOPEPTIDE-BINDING PROTEIN APPA"/>
    <property type="match status" value="1"/>
</dbReference>
<feature type="chain" id="PRO_5004289367" evidence="4">
    <location>
        <begin position="26"/>
        <end position="540"/>
    </location>
</feature>
<dbReference type="GO" id="GO:0015833">
    <property type="term" value="P:peptide transport"/>
    <property type="evidence" value="ECO:0007669"/>
    <property type="project" value="TreeGrafter"/>
</dbReference>
<dbReference type="AlphaFoldDB" id="Q7P516"/>
<comment type="caution">
    <text evidence="6">The sequence shown here is derived from an EMBL/GenBank/DDBJ whole genome shotgun (WGS) entry which is preliminary data.</text>
</comment>
<comment type="similarity">
    <text evidence="1">Belongs to the bacterial solute-binding protein 5 family.</text>
</comment>
<protein>
    <submittedName>
        <fullName evidence="6">Oligopeptide-binding protein oppA</fullName>
    </submittedName>
</protein>
<dbReference type="Gene3D" id="3.10.105.10">
    <property type="entry name" value="Dipeptide-binding Protein, Domain 3"/>
    <property type="match status" value="1"/>
</dbReference>
<evidence type="ECO:0000256" key="4">
    <source>
        <dbReference type="SAM" id="SignalP"/>
    </source>
</evidence>
<accession>Q7P516</accession>
<evidence type="ECO:0000256" key="1">
    <source>
        <dbReference type="ARBA" id="ARBA00005695"/>
    </source>
</evidence>
<dbReference type="GO" id="GO:1904680">
    <property type="term" value="F:peptide transmembrane transporter activity"/>
    <property type="evidence" value="ECO:0007669"/>
    <property type="project" value="TreeGrafter"/>
</dbReference>
<dbReference type="PIRSF" id="PIRSF002741">
    <property type="entry name" value="MppA"/>
    <property type="match status" value="1"/>
</dbReference>
<name>Q7P516_FUSVC</name>
<sequence length="540" mass="61101">MKQKHFIKKAFILFLITSIATIFVACGEKSSKPNIKERDELVIAVGSLFDSGQFDPKQKYGSHQQHRLTHNSLLKYDSDLNLIGDLASDYEISKDGMSWTFTIKPDIKFSNGETVNAEDVVFTYDMLKKDGIAFDLGFIDTIQIIENDKVKFNLKEPRITFVSQLTEIPIVPAKYYDENYTNNPIGSGPYMVKEYKKGEQVIFEKNPYYNKPLFFKKLTFLLLEEDAALAAAKAGGIDVLAIPASFSEQKIDNMTLYSYPSVDARGIVLPVLPAGNKGMINGTEVNVGNDVTSDLAIRQALNIGLNRKELIDLTMNGYGQVSYSLSDRLPWFNEEQIIEDGNIEEAKRILSDAGWKDEDGDGILEKNGIRASFELYYSAEDKLRGDLSVGVADQAIKFGIEIKPRGSSWDEIFRKGKENAVLWAGGRHHPHQLYTMYSSKVIDTGYNNMSQYKNKLVDEYLDKAMTSSDIEKSYQYWKLAQWDNNAKNGFAGIGDAPIVWITQIDHLYFLANDLDVGKQILHSHGYEWSLFNDIDTWKLK</sequence>